<evidence type="ECO:0000313" key="3">
    <source>
        <dbReference type="Proteomes" id="UP001558652"/>
    </source>
</evidence>
<organism evidence="2 3">
    <name type="scientific">Ranatra chinensis</name>
    <dbReference type="NCBI Taxonomy" id="642074"/>
    <lineage>
        <taxon>Eukaryota</taxon>
        <taxon>Metazoa</taxon>
        <taxon>Ecdysozoa</taxon>
        <taxon>Arthropoda</taxon>
        <taxon>Hexapoda</taxon>
        <taxon>Insecta</taxon>
        <taxon>Pterygota</taxon>
        <taxon>Neoptera</taxon>
        <taxon>Paraneoptera</taxon>
        <taxon>Hemiptera</taxon>
        <taxon>Heteroptera</taxon>
        <taxon>Panheteroptera</taxon>
        <taxon>Nepomorpha</taxon>
        <taxon>Nepidae</taxon>
        <taxon>Ranatrinae</taxon>
        <taxon>Ranatra</taxon>
    </lineage>
</organism>
<feature type="compositionally biased region" description="Basic and acidic residues" evidence="1">
    <location>
        <begin position="98"/>
        <end position="107"/>
    </location>
</feature>
<feature type="compositionally biased region" description="Polar residues" evidence="1">
    <location>
        <begin position="67"/>
        <end position="93"/>
    </location>
</feature>
<gene>
    <name evidence="2" type="ORF">AAG570_003320</name>
</gene>
<protein>
    <submittedName>
        <fullName evidence="2">Uncharacterized protein</fullName>
    </submittedName>
</protein>
<keyword evidence="3" id="KW-1185">Reference proteome</keyword>
<sequence>MESEDLIEENMPELSYGKGIVFNEDSARPDISTMLLGLDRPRTVSQEALGLRTGTKTFSMSEALIRSNRQSLVQNHTEDGTNMGTETSETSPSAMRFTSEKSSDPTK</sequence>
<accession>A0ABD0Y6I2</accession>
<dbReference type="Proteomes" id="UP001558652">
    <property type="component" value="Unassembled WGS sequence"/>
</dbReference>
<feature type="region of interest" description="Disordered" evidence="1">
    <location>
        <begin position="67"/>
        <end position="107"/>
    </location>
</feature>
<evidence type="ECO:0000313" key="2">
    <source>
        <dbReference type="EMBL" id="KAL1122996.1"/>
    </source>
</evidence>
<name>A0ABD0Y6I2_9HEMI</name>
<dbReference type="EMBL" id="JBFDAA010000013">
    <property type="protein sequence ID" value="KAL1122996.1"/>
    <property type="molecule type" value="Genomic_DNA"/>
</dbReference>
<dbReference type="AlphaFoldDB" id="A0ABD0Y6I2"/>
<proteinExistence type="predicted"/>
<reference evidence="2 3" key="1">
    <citation type="submission" date="2024-07" db="EMBL/GenBank/DDBJ databases">
        <title>Chromosome-level genome assembly of the water stick insect Ranatra chinensis (Heteroptera: Nepidae).</title>
        <authorList>
            <person name="Liu X."/>
        </authorList>
    </citation>
    <scope>NUCLEOTIDE SEQUENCE [LARGE SCALE GENOMIC DNA]</scope>
    <source>
        <strain evidence="2">Cailab_2021Rc</strain>
        <tissue evidence="2">Muscle</tissue>
    </source>
</reference>
<comment type="caution">
    <text evidence="2">The sequence shown here is derived from an EMBL/GenBank/DDBJ whole genome shotgun (WGS) entry which is preliminary data.</text>
</comment>
<evidence type="ECO:0000256" key="1">
    <source>
        <dbReference type="SAM" id="MobiDB-lite"/>
    </source>
</evidence>